<protein>
    <recommendedName>
        <fullName evidence="4">Beta-carotene 15,15'-monooxygenase</fullName>
    </recommendedName>
</protein>
<proteinExistence type="predicted"/>
<dbReference type="EMBL" id="JAGGLU010000002">
    <property type="protein sequence ID" value="MBP2057383.1"/>
    <property type="molecule type" value="Genomic_DNA"/>
</dbReference>
<feature type="transmembrane region" description="Helical" evidence="1">
    <location>
        <begin position="39"/>
        <end position="60"/>
    </location>
</feature>
<feature type="transmembrane region" description="Helical" evidence="1">
    <location>
        <begin position="81"/>
        <end position="104"/>
    </location>
</feature>
<keyword evidence="1" id="KW-0812">Transmembrane</keyword>
<dbReference type="Proteomes" id="UP001519292">
    <property type="component" value="Unassembled WGS sequence"/>
</dbReference>
<name>A0ABS4MCH7_9LACO</name>
<accession>A0ABS4MCH7</accession>
<evidence type="ECO:0008006" key="4">
    <source>
        <dbReference type="Google" id="ProtNLM"/>
    </source>
</evidence>
<keyword evidence="1" id="KW-1133">Transmembrane helix</keyword>
<gene>
    <name evidence="2" type="ORF">J2Z60_000547</name>
</gene>
<reference evidence="2 3" key="1">
    <citation type="submission" date="2021-03" db="EMBL/GenBank/DDBJ databases">
        <title>Genomic Encyclopedia of Type Strains, Phase IV (KMG-IV): sequencing the most valuable type-strain genomes for metagenomic binning, comparative biology and taxonomic classification.</title>
        <authorList>
            <person name="Goeker M."/>
        </authorList>
    </citation>
    <scope>NUCLEOTIDE SEQUENCE [LARGE SCALE GENOMIC DNA]</scope>
    <source>
        <strain evidence="2 3">DSM 101872</strain>
    </source>
</reference>
<dbReference type="RefSeq" id="WP_209686131.1">
    <property type="nucleotide sequence ID" value="NZ_JAGGLU010000002.1"/>
</dbReference>
<sequence>MSTKTKKYLYFSIMCIGILGLIASSYFANIPDMVRVVAYIHGFSLYFQSGVYVIVFVQILTFKKVRNLITIRHQTEYITKFLIKLVILDWFIFWICSFLPYAIFNHAQLFKYGKPTYGLLILMLHMLVMLMAMLIIVSSYYFPYPYLIVIFVIFITLMYHYNFERSILLPRYSHIFNPLWQAMHNEYY</sequence>
<organism evidence="2 3">
    <name type="scientific">Lactobacillus colini</name>
    <dbReference type="NCBI Taxonomy" id="1819254"/>
    <lineage>
        <taxon>Bacteria</taxon>
        <taxon>Bacillati</taxon>
        <taxon>Bacillota</taxon>
        <taxon>Bacilli</taxon>
        <taxon>Lactobacillales</taxon>
        <taxon>Lactobacillaceae</taxon>
        <taxon>Lactobacillus</taxon>
    </lineage>
</organism>
<feature type="transmembrane region" description="Helical" evidence="1">
    <location>
        <begin position="144"/>
        <end position="161"/>
    </location>
</feature>
<keyword evidence="3" id="KW-1185">Reference proteome</keyword>
<feature type="transmembrane region" description="Helical" evidence="1">
    <location>
        <begin position="7"/>
        <end position="27"/>
    </location>
</feature>
<evidence type="ECO:0000313" key="3">
    <source>
        <dbReference type="Proteomes" id="UP001519292"/>
    </source>
</evidence>
<feature type="transmembrane region" description="Helical" evidence="1">
    <location>
        <begin position="116"/>
        <end position="137"/>
    </location>
</feature>
<comment type="caution">
    <text evidence="2">The sequence shown here is derived from an EMBL/GenBank/DDBJ whole genome shotgun (WGS) entry which is preliminary data.</text>
</comment>
<keyword evidence="1" id="KW-0472">Membrane</keyword>
<evidence type="ECO:0000313" key="2">
    <source>
        <dbReference type="EMBL" id="MBP2057383.1"/>
    </source>
</evidence>
<evidence type="ECO:0000256" key="1">
    <source>
        <dbReference type="SAM" id="Phobius"/>
    </source>
</evidence>